<dbReference type="PANTHER" id="PTHR33608">
    <property type="entry name" value="BLL2464 PROTEIN"/>
    <property type="match status" value="1"/>
</dbReference>
<organism evidence="3 4">
    <name type="scientific">Methylorubrum salsuginis</name>
    <dbReference type="NCBI Taxonomy" id="414703"/>
    <lineage>
        <taxon>Bacteria</taxon>
        <taxon>Pseudomonadati</taxon>
        <taxon>Pseudomonadota</taxon>
        <taxon>Alphaproteobacteria</taxon>
        <taxon>Hyphomicrobiales</taxon>
        <taxon>Methylobacteriaceae</taxon>
        <taxon>Methylorubrum</taxon>
    </lineage>
</organism>
<dbReference type="STRING" id="414703.SAMN04488125_10443"/>
<dbReference type="InterPro" id="IPR002881">
    <property type="entry name" value="DUF58"/>
</dbReference>
<sequence length="304" mass="32976">MASARLVEADSRRPGRPETGSALDLAGRMPRIVLESRRVSGTLAHGLHGRRRAGPGESFWQFRPFVNGEAAARIDWRRSARDDRLYVREREWEAAHNIWIWIDRSASMGFASDLAQTSKVERALVLGLALADTFVDGGERVGLLGLTRSSAARGIVETLAQSLVNDRAGLSQDLPPPATPGRFDETVLISDFLTPLDSVRASVQAISTRGTHGHLVMVVDPVEETFPFTGQAVLHDPQGNTSLDIGEAGAWGEAYRQRIAAHRDGLAEIAQQAGWTLTIHRTDRPATEAALRVLTLVAAARGLG</sequence>
<name>A0A1I4C4E5_9HYPH</name>
<accession>A0A1I4C4E5</accession>
<feature type="domain" description="DUF58" evidence="2">
    <location>
        <begin position="62"/>
        <end position="263"/>
    </location>
</feature>
<feature type="region of interest" description="Disordered" evidence="1">
    <location>
        <begin position="1"/>
        <end position="22"/>
    </location>
</feature>
<dbReference type="RefSeq" id="WP_091943430.1">
    <property type="nucleotide sequence ID" value="NZ_FOSV01000004.1"/>
</dbReference>
<evidence type="ECO:0000256" key="1">
    <source>
        <dbReference type="SAM" id="MobiDB-lite"/>
    </source>
</evidence>
<evidence type="ECO:0000259" key="2">
    <source>
        <dbReference type="Pfam" id="PF01882"/>
    </source>
</evidence>
<dbReference type="PANTHER" id="PTHR33608:SF6">
    <property type="entry name" value="BLL2464 PROTEIN"/>
    <property type="match status" value="1"/>
</dbReference>
<proteinExistence type="predicted"/>
<reference evidence="4" key="1">
    <citation type="submission" date="2016-10" db="EMBL/GenBank/DDBJ databases">
        <authorList>
            <person name="Varghese N."/>
            <person name="Submissions S."/>
        </authorList>
    </citation>
    <scope>NUCLEOTIDE SEQUENCE [LARGE SCALE GENOMIC DNA]</scope>
    <source>
        <strain evidence="4">CGMCC 1.6474</strain>
    </source>
</reference>
<dbReference type="Proteomes" id="UP000198804">
    <property type="component" value="Unassembled WGS sequence"/>
</dbReference>
<feature type="compositionally biased region" description="Basic and acidic residues" evidence="1">
    <location>
        <begin position="7"/>
        <end position="16"/>
    </location>
</feature>
<protein>
    <recommendedName>
        <fullName evidence="2">DUF58 domain-containing protein</fullName>
    </recommendedName>
</protein>
<dbReference type="OrthoDB" id="9794556at2"/>
<evidence type="ECO:0000313" key="4">
    <source>
        <dbReference type="Proteomes" id="UP000198804"/>
    </source>
</evidence>
<dbReference type="AlphaFoldDB" id="A0A1I4C4E5"/>
<dbReference type="Pfam" id="PF01882">
    <property type="entry name" value="DUF58"/>
    <property type="match status" value="1"/>
</dbReference>
<gene>
    <name evidence="3" type="ORF">SAMN04488125_10443</name>
</gene>
<evidence type="ECO:0000313" key="3">
    <source>
        <dbReference type="EMBL" id="SFK75815.1"/>
    </source>
</evidence>
<dbReference type="EMBL" id="FOSV01000004">
    <property type="protein sequence ID" value="SFK75815.1"/>
    <property type="molecule type" value="Genomic_DNA"/>
</dbReference>
<keyword evidence="4" id="KW-1185">Reference proteome</keyword>